<dbReference type="Pfam" id="PF12679">
    <property type="entry name" value="ABC2_membrane_2"/>
    <property type="match status" value="1"/>
</dbReference>
<feature type="transmembrane region" description="Helical" evidence="2">
    <location>
        <begin position="49"/>
        <end position="69"/>
    </location>
</feature>
<feature type="region of interest" description="Disordered" evidence="1">
    <location>
        <begin position="1"/>
        <end position="24"/>
    </location>
</feature>
<evidence type="ECO:0000313" key="4">
    <source>
        <dbReference type="Proteomes" id="UP001501676"/>
    </source>
</evidence>
<feature type="compositionally biased region" description="Low complexity" evidence="1">
    <location>
        <begin position="10"/>
        <end position="24"/>
    </location>
</feature>
<evidence type="ECO:0000256" key="1">
    <source>
        <dbReference type="SAM" id="MobiDB-lite"/>
    </source>
</evidence>
<feature type="transmembrane region" description="Helical" evidence="2">
    <location>
        <begin position="275"/>
        <end position="295"/>
    </location>
</feature>
<proteinExistence type="predicted"/>
<keyword evidence="4" id="KW-1185">Reference proteome</keyword>
<gene>
    <name evidence="3" type="ORF">GCM10020369_24820</name>
</gene>
<dbReference type="EMBL" id="BAAAYN010000017">
    <property type="protein sequence ID" value="GAA3386576.1"/>
    <property type="molecule type" value="Genomic_DNA"/>
</dbReference>
<keyword evidence="2" id="KW-0472">Membrane</keyword>
<feature type="transmembrane region" description="Helical" evidence="2">
    <location>
        <begin position="149"/>
        <end position="173"/>
    </location>
</feature>
<dbReference type="PANTHER" id="PTHR37305">
    <property type="entry name" value="INTEGRAL MEMBRANE PROTEIN-RELATED"/>
    <property type="match status" value="1"/>
</dbReference>
<keyword evidence="2" id="KW-0812">Transmembrane</keyword>
<keyword evidence="2" id="KW-1133">Transmembrane helix</keyword>
<evidence type="ECO:0000256" key="2">
    <source>
        <dbReference type="SAM" id="Phobius"/>
    </source>
</evidence>
<feature type="transmembrane region" description="Helical" evidence="2">
    <location>
        <begin position="193"/>
        <end position="215"/>
    </location>
</feature>
<dbReference type="Proteomes" id="UP001501676">
    <property type="component" value="Unassembled WGS sequence"/>
</dbReference>
<feature type="transmembrane region" description="Helical" evidence="2">
    <location>
        <begin position="222"/>
        <end position="244"/>
    </location>
</feature>
<accession>A0ABP6SVH0</accession>
<dbReference type="PANTHER" id="PTHR37305:SF1">
    <property type="entry name" value="MEMBRANE PROTEIN"/>
    <property type="match status" value="1"/>
</dbReference>
<evidence type="ECO:0000313" key="3">
    <source>
        <dbReference type="EMBL" id="GAA3386576.1"/>
    </source>
</evidence>
<comment type="caution">
    <text evidence="3">The sequence shown here is derived from an EMBL/GenBank/DDBJ whole genome shotgun (WGS) entry which is preliminary data.</text>
</comment>
<dbReference type="RefSeq" id="WP_345728200.1">
    <property type="nucleotide sequence ID" value="NZ_BAAAYN010000017.1"/>
</dbReference>
<feature type="transmembrane region" description="Helical" evidence="2">
    <location>
        <begin position="89"/>
        <end position="114"/>
    </location>
</feature>
<reference evidence="4" key="1">
    <citation type="journal article" date="2019" name="Int. J. Syst. Evol. Microbiol.">
        <title>The Global Catalogue of Microorganisms (GCM) 10K type strain sequencing project: providing services to taxonomists for standard genome sequencing and annotation.</title>
        <authorList>
            <consortium name="The Broad Institute Genomics Platform"/>
            <consortium name="The Broad Institute Genome Sequencing Center for Infectious Disease"/>
            <person name="Wu L."/>
            <person name="Ma J."/>
        </authorList>
    </citation>
    <scope>NUCLEOTIDE SEQUENCE [LARGE SCALE GENOMIC DNA]</scope>
    <source>
        <strain evidence="4">JCM 9458</strain>
    </source>
</reference>
<protein>
    <submittedName>
        <fullName evidence="3">ABC transporter permease</fullName>
    </submittedName>
</protein>
<sequence>MTEPQTRSTADVAPDASGAAGGPAAYRPGRTLSFGAEVLRQLTRRRTQIALGFLVVLPLILVAAFKIGVPDDPDSAEEGSSLADVATAGGANFTLFAVYVASSFLLLVVVALFCGDTVASEASWGTLRYLLASPVPRGRLLRQKLTVGLAYSAFALLLLPTVAMIAGTIAFGWEPLRTQLGVDIPAWEALGRIVLAVGYIAITLLPVAGLAFYLSVRTDAPLGAVGGAVMLWIISNILEAVTALGDLRGLLPTRYGTAWLALLSSPIDAEDMVKGAVSAVVYTTVFLALAWWRFLRKDIVS</sequence>
<organism evidence="3 4">
    <name type="scientific">Cryptosporangium minutisporangium</name>
    <dbReference type="NCBI Taxonomy" id="113569"/>
    <lineage>
        <taxon>Bacteria</taxon>
        <taxon>Bacillati</taxon>
        <taxon>Actinomycetota</taxon>
        <taxon>Actinomycetes</taxon>
        <taxon>Cryptosporangiales</taxon>
        <taxon>Cryptosporangiaceae</taxon>
        <taxon>Cryptosporangium</taxon>
    </lineage>
</organism>
<name>A0ABP6SVH0_9ACTN</name>